<reference evidence="1 2" key="1">
    <citation type="submission" date="2020-08" db="EMBL/GenBank/DDBJ databases">
        <title>Functional genomics of gut bacteria from endangered species of beetles.</title>
        <authorList>
            <person name="Carlos-Shanley C."/>
        </authorList>
    </citation>
    <scope>NUCLEOTIDE SEQUENCE [LARGE SCALE GENOMIC DNA]</scope>
    <source>
        <strain evidence="1 2">S00123</strain>
    </source>
</reference>
<gene>
    <name evidence="1" type="ORF">HNP32_002126</name>
</gene>
<protein>
    <submittedName>
        <fullName evidence="1">Uncharacterized protein</fullName>
    </submittedName>
</protein>
<evidence type="ECO:0000313" key="1">
    <source>
        <dbReference type="EMBL" id="MBB4798382.1"/>
    </source>
</evidence>
<sequence>MIKLASTTNTKSFAKTVLEVGDDGVDCFAFERADSPYPEWDYWGQDVNAAKAMCFELWGVPPGSWQQSPK</sequence>
<dbReference type="EMBL" id="JACHKY010000003">
    <property type="protein sequence ID" value="MBB4798382.1"/>
    <property type="molecule type" value="Genomic_DNA"/>
</dbReference>
<organism evidence="1 2">
    <name type="scientific">Brevundimonas bullata</name>
    <dbReference type="NCBI Taxonomy" id="13160"/>
    <lineage>
        <taxon>Bacteria</taxon>
        <taxon>Pseudomonadati</taxon>
        <taxon>Pseudomonadota</taxon>
        <taxon>Alphaproteobacteria</taxon>
        <taxon>Caulobacterales</taxon>
        <taxon>Caulobacteraceae</taxon>
        <taxon>Brevundimonas</taxon>
    </lineage>
</organism>
<keyword evidence="2" id="KW-1185">Reference proteome</keyword>
<dbReference type="Proteomes" id="UP000539957">
    <property type="component" value="Unassembled WGS sequence"/>
</dbReference>
<accession>A0A7W7IQ16</accession>
<dbReference type="AlphaFoldDB" id="A0A7W7IQ16"/>
<proteinExistence type="predicted"/>
<comment type="caution">
    <text evidence="1">The sequence shown here is derived from an EMBL/GenBank/DDBJ whole genome shotgun (WGS) entry which is preliminary data.</text>
</comment>
<name>A0A7W7IQ16_9CAUL</name>
<dbReference type="RefSeq" id="WP_184269788.1">
    <property type="nucleotide sequence ID" value="NZ_JACHKY010000003.1"/>
</dbReference>
<evidence type="ECO:0000313" key="2">
    <source>
        <dbReference type="Proteomes" id="UP000539957"/>
    </source>
</evidence>